<accession>A0AAN8BGC1</accession>
<protein>
    <submittedName>
        <fullName evidence="2">Uncharacterized protein</fullName>
    </submittedName>
</protein>
<dbReference type="Proteomes" id="UP001335648">
    <property type="component" value="Unassembled WGS sequence"/>
</dbReference>
<keyword evidence="3" id="KW-1185">Reference proteome</keyword>
<dbReference type="AlphaFoldDB" id="A0AAN8BGC1"/>
<dbReference type="EMBL" id="JAULUE010002061">
    <property type="protein sequence ID" value="KAK5883994.1"/>
    <property type="molecule type" value="Genomic_DNA"/>
</dbReference>
<sequence>MTESLCPPPRHWSHYSLQQTVIGPTCSARGDAWGLEILLCRRRIPRGAGGAREHLQRRSLHAPQTPRLTKHCVMQRDDASQAQSEGFLKALQSHV</sequence>
<name>A0AAN8BGC1_9TELE</name>
<comment type="caution">
    <text evidence="2">The sequence shown here is derived from an EMBL/GenBank/DDBJ whole genome shotgun (WGS) entry which is preliminary data.</text>
</comment>
<reference evidence="2 3" key="1">
    <citation type="journal article" date="2023" name="Mol. Biol. Evol.">
        <title>Genomics of Secondarily Temperate Adaptation in the Only Non-Antarctic Icefish.</title>
        <authorList>
            <person name="Rivera-Colon A.G."/>
            <person name="Rayamajhi N."/>
            <person name="Minhas B.F."/>
            <person name="Madrigal G."/>
            <person name="Bilyk K.T."/>
            <person name="Yoon V."/>
            <person name="Hune M."/>
            <person name="Gregory S."/>
            <person name="Cheng C.H.C."/>
            <person name="Catchen J.M."/>
        </authorList>
    </citation>
    <scope>NUCLEOTIDE SEQUENCE [LARGE SCALE GENOMIC DNA]</scope>
    <source>
        <strain evidence="2">JC2023a</strain>
    </source>
</reference>
<evidence type="ECO:0000313" key="2">
    <source>
        <dbReference type="EMBL" id="KAK5883994.1"/>
    </source>
</evidence>
<gene>
    <name evidence="2" type="ORF">CesoFtcFv8_020260</name>
</gene>
<feature type="region of interest" description="Disordered" evidence="1">
    <location>
        <begin position="74"/>
        <end position="95"/>
    </location>
</feature>
<proteinExistence type="predicted"/>
<feature type="region of interest" description="Disordered" evidence="1">
    <location>
        <begin position="49"/>
        <end position="68"/>
    </location>
</feature>
<organism evidence="2 3">
    <name type="scientific">Champsocephalus esox</name>
    <name type="common">pike icefish</name>
    <dbReference type="NCBI Taxonomy" id="159716"/>
    <lineage>
        <taxon>Eukaryota</taxon>
        <taxon>Metazoa</taxon>
        <taxon>Chordata</taxon>
        <taxon>Craniata</taxon>
        <taxon>Vertebrata</taxon>
        <taxon>Euteleostomi</taxon>
        <taxon>Actinopterygii</taxon>
        <taxon>Neopterygii</taxon>
        <taxon>Teleostei</taxon>
        <taxon>Neoteleostei</taxon>
        <taxon>Acanthomorphata</taxon>
        <taxon>Eupercaria</taxon>
        <taxon>Perciformes</taxon>
        <taxon>Notothenioidei</taxon>
        <taxon>Channichthyidae</taxon>
        <taxon>Champsocephalus</taxon>
    </lineage>
</organism>
<evidence type="ECO:0000256" key="1">
    <source>
        <dbReference type="SAM" id="MobiDB-lite"/>
    </source>
</evidence>
<evidence type="ECO:0000313" key="3">
    <source>
        <dbReference type="Proteomes" id="UP001335648"/>
    </source>
</evidence>